<keyword evidence="2" id="KW-0719">Serine esterase</keyword>
<dbReference type="GO" id="GO:0005886">
    <property type="term" value="C:plasma membrane"/>
    <property type="evidence" value="ECO:0007669"/>
    <property type="project" value="TreeGrafter"/>
</dbReference>
<dbReference type="GO" id="GO:0003990">
    <property type="term" value="F:acetylcholinesterase activity"/>
    <property type="evidence" value="ECO:0007669"/>
    <property type="project" value="TreeGrafter"/>
</dbReference>
<dbReference type="PROSITE" id="PS00941">
    <property type="entry name" value="CARBOXYLESTERASE_B_2"/>
    <property type="match status" value="1"/>
</dbReference>
<dbReference type="PANTHER" id="PTHR43918">
    <property type="entry name" value="ACETYLCHOLINESTERASE"/>
    <property type="match status" value="1"/>
</dbReference>
<feature type="domain" description="Carboxylesterase type B" evidence="5">
    <location>
        <begin position="25"/>
        <end position="159"/>
    </location>
</feature>
<dbReference type="SUPFAM" id="SSF53474">
    <property type="entry name" value="alpha/beta-Hydrolases"/>
    <property type="match status" value="1"/>
</dbReference>
<dbReference type="Gene3D" id="3.40.50.1820">
    <property type="entry name" value="alpha/beta hydrolase"/>
    <property type="match status" value="1"/>
</dbReference>
<sequence>MGTTQLRGLTIQSQGINASNYPFPSYDCGTKSEDCLYLNIWTPDTANSGNMKAVIYWIHGGGFRFGGIQEPRYFGAALAALGEVVVVTVNYHLGSFGFLTSGTDDAPGNVGLWDILEGLKWINKNIAAFGGDKDKITIGGESAAADAVGLLSVSPLAQGCDSHTD</sequence>
<evidence type="ECO:0000313" key="6">
    <source>
        <dbReference type="EMBL" id="KAG8195660.1"/>
    </source>
</evidence>
<evidence type="ECO:0000256" key="1">
    <source>
        <dbReference type="ARBA" id="ARBA00005964"/>
    </source>
</evidence>
<dbReference type="GO" id="GO:0006581">
    <property type="term" value="P:acetylcholine catabolic process"/>
    <property type="evidence" value="ECO:0007669"/>
    <property type="project" value="TreeGrafter"/>
</dbReference>
<dbReference type="InterPro" id="IPR002018">
    <property type="entry name" value="CarbesteraseB"/>
</dbReference>
<evidence type="ECO:0000313" key="7">
    <source>
        <dbReference type="Proteomes" id="UP000827092"/>
    </source>
</evidence>
<proteinExistence type="inferred from homology"/>
<dbReference type="InterPro" id="IPR019819">
    <property type="entry name" value="Carboxylesterase_B_CS"/>
</dbReference>
<keyword evidence="4" id="KW-0325">Glycoprotein</keyword>
<evidence type="ECO:0000256" key="3">
    <source>
        <dbReference type="ARBA" id="ARBA00022801"/>
    </source>
</evidence>
<dbReference type="PANTHER" id="PTHR43918:SF4">
    <property type="entry name" value="CARBOXYLIC ESTER HYDROLASE"/>
    <property type="match status" value="1"/>
</dbReference>
<comment type="caution">
    <text evidence="6">The sequence shown here is derived from an EMBL/GenBank/DDBJ whole genome shotgun (WGS) entry which is preliminary data.</text>
</comment>
<evidence type="ECO:0000259" key="5">
    <source>
        <dbReference type="Pfam" id="PF00135"/>
    </source>
</evidence>
<dbReference type="GO" id="GO:0005615">
    <property type="term" value="C:extracellular space"/>
    <property type="evidence" value="ECO:0007669"/>
    <property type="project" value="TreeGrafter"/>
</dbReference>
<protein>
    <recommendedName>
        <fullName evidence="5">Carboxylesterase type B domain-containing protein</fullName>
    </recommendedName>
</protein>
<dbReference type="Pfam" id="PF00135">
    <property type="entry name" value="COesterase"/>
    <property type="match status" value="1"/>
</dbReference>
<name>A0AAV6VFT8_9ARAC</name>
<evidence type="ECO:0000256" key="4">
    <source>
        <dbReference type="ARBA" id="ARBA00023180"/>
    </source>
</evidence>
<dbReference type="InterPro" id="IPR050654">
    <property type="entry name" value="AChE-related_enzymes"/>
</dbReference>
<dbReference type="GO" id="GO:0019695">
    <property type="term" value="P:choline metabolic process"/>
    <property type="evidence" value="ECO:0007669"/>
    <property type="project" value="TreeGrafter"/>
</dbReference>
<comment type="similarity">
    <text evidence="1">Belongs to the type-B carboxylesterase/lipase family.</text>
</comment>
<evidence type="ECO:0000256" key="2">
    <source>
        <dbReference type="ARBA" id="ARBA00022487"/>
    </source>
</evidence>
<gene>
    <name evidence="6" type="ORF">JTE90_003805</name>
</gene>
<keyword evidence="3" id="KW-0378">Hydrolase</keyword>
<dbReference type="EMBL" id="JAFNEN010000081">
    <property type="protein sequence ID" value="KAG8195660.1"/>
    <property type="molecule type" value="Genomic_DNA"/>
</dbReference>
<reference evidence="6 7" key="1">
    <citation type="journal article" date="2022" name="Nat. Ecol. Evol.">
        <title>A masculinizing supergene underlies an exaggerated male reproductive morph in a spider.</title>
        <authorList>
            <person name="Hendrickx F."/>
            <person name="De Corte Z."/>
            <person name="Sonet G."/>
            <person name="Van Belleghem S.M."/>
            <person name="Kostlbacher S."/>
            <person name="Vangestel C."/>
        </authorList>
    </citation>
    <scope>NUCLEOTIDE SEQUENCE [LARGE SCALE GENOMIC DNA]</scope>
    <source>
        <strain evidence="6">W744_W776</strain>
    </source>
</reference>
<keyword evidence="7" id="KW-1185">Reference proteome</keyword>
<dbReference type="Proteomes" id="UP000827092">
    <property type="component" value="Unassembled WGS sequence"/>
</dbReference>
<accession>A0AAV6VFT8</accession>
<dbReference type="AlphaFoldDB" id="A0AAV6VFT8"/>
<dbReference type="InterPro" id="IPR029058">
    <property type="entry name" value="AB_hydrolase_fold"/>
</dbReference>
<organism evidence="6 7">
    <name type="scientific">Oedothorax gibbosus</name>
    <dbReference type="NCBI Taxonomy" id="931172"/>
    <lineage>
        <taxon>Eukaryota</taxon>
        <taxon>Metazoa</taxon>
        <taxon>Ecdysozoa</taxon>
        <taxon>Arthropoda</taxon>
        <taxon>Chelicerata</taxon>
        <taxon>Arachnida</taxon>
        <taxon>Araneae</taxon>
        <taxon>Araneomorphae</taxon>
        <taxon>Entelegynae</taxon>
        <taxon>Araneoidea</taxon>
        <taxon>Linyphiidae</taxon>
        <taxon>Erigoninae</taxon>
        <taxon>Oedothorax</taxon>
    </lineage>
</organism>